<feature type="domain" description="Phosphatidic acid phosphatase type 2/haloperoxidase" evidence="9">
    <location>
        <begin position="106"/>
        <end position="209"/>
    </location>
</feature>
<evidence type="ECO:0000256" key="8">
    <source>
        <dbReference type="SAM" id="Phobius"/>
    </source>
</evidence>
<dbReference type="EMBL" id="SOEZ01000075">
    <property type="protein sequence ID" value="TFB47301.1"/>
    <property type="molecule type" value="Genomic_DNA"/>
</dbReference>
<dbReference type="Proteomes" id="UP000297866">
    <property type="component" value="Unassembled WGS sequence"/>
</dbReference>
<feature type="transmembrane region" description="Helical" evidence="8">
    <location>
        <begin position="21"/>
        <end position="44"/>
    </location>
</feature>
<dbReference type="InterPro" id="IPR000326">
    <property type="entry name" value="PAP2/HPO"/>
</dbReference>
<dbReference type="SUPFAM" id="SSF48317">
    <property type="entry name" value="Acid phosphatase/Vanadium-dependent haloperoxidase"/>
    <property type="match status" value="1"/>
</dbReference>
<protein>
    <submittedName>
        <fullName evidence="10">Phosphatase PAP2 family protein</fullName>
    </submittedName>
</protein>
<reference evidence="10 11" key="1">
    <citation type="submission" date="2019-03" db="EMBL/GenBank/DDBJ databases">
        <title>Genomics of glacier-inhabiting Cryobacterium strains.</title>
        <authorList>
            <person name="Liu Q."/>
            <person name="Xin Y.-H."/>
        </authorList>
    </citation>
    <scope>NUCLEOTIDE SEQUENCE [LARGE SCALE GENOMIC DNA]</scope>
    <source>
        <strain evidence="10 11">Sr47</strain>
    </source>
</reference>
<dbReference type="PANTHER" id="PTHR14969">
    <property type="entry name" value="SPHINGOSINE-1-PHOSPHATE PHOSPHOHYDROLASE"/>
    <property type="match status" value="1"/>
</dbReference>
<evidence type="ECO:0000256" key="7">
    <source>
        <dbReference type="SAM" id="MobiDB-lite"/>
    </source>
</evidence>
<evidence type="ECO:0000256" key="4">
    <source>
        <dbReference type="ARBA" id="ARBA00022801"/>
    </source>
</evidence>
<dbReference type="OrthoDB" id="5289372at2"/>
<dbReference type="Pfam" id="PF01569">
    <property type="entry name" value="PAP2"/>
    <property type="match status" value="1"/>
</dbReference>
<gene>
    <name evidence="10" type="ORF">E3O23_15725</name>
</gene>
<keyword evidence="4" id="KW-0378">Hydrolase</keyword>
<dbReference type="InterPro" id="IPR036938">
    <property type="entry name" value="PAP2/HPO_sf"/>
</dbReference>
<feature type="transmembrane region" description="Helical" evidence="8">
    <location>
        <begin position="190"/>
        <end position="212"/>
    </location>
</feature>
<dbReference type="CDD" id="cd03392">
    <property type="entry name" value="PAP2_like_2"/>
    <property type="match status" value="1"/>
</dbReference>
<evidence type="ECO:0000313" key="11">
    <source>
        <dbReference type="Proteomes" id="UP000297866"/>
    </source>
</evidence>
<comment type="subcellular location">
    <subcellularLocation>
        <location evidence="1">Cell membrane</location>
        <topology evidence="1">Multi-pass membrane protein</topology>
    </subcellularLocation>
</comment>
<dbReference type="GO" id="GO:0016787">
    <property type="term" value="F:hydrolase activity"/>
    <property type="evidence" value="ECO:0007669"/>
    <property type="project" value="UniProtKB-KW"/>
</dbReference>
<evidence type="ECO:0000313" key="10">
    <source>
        <dbReference type="EMBL" id="TFB47301.1"/>
    </source>
</evidence>
<evidence type="ECO:0000256" key="5">
    <source>
        <dbReference type="ARBA" id="ARBA00022989"/>
    </source>
</evidence>
<feature type="transmembrane region" description="Helical" evidence="8">
    <location>
        <begin position="152"/>
        <end position="178"/>
    </location>
</feature>
<dbReference type="PANTHER" id="PTHR14969:SF62">
    <property type="entry name" value="DECAPRENYLPHOSPHORYL-5-PHOSPHORIBOSE PHOSPHATASE RV3807C-RELATED"/>
    <property type="match status" value="1"/>
</dbReference>
<sequence>MDDIQKHPEVAARPQARRVAHWWWIVSGVVAVVLAALIGFIVVVRDNGAPFGFDTEWMSEIAEERAPVWDFLSYLMNSLGGNLLGILVIPVLIIVMLLIMKRPWAAGYYLAATLVSSGMVQLLKKSFGRARPEDILVQVDFGSFPSGHVGNAATMAVILAIIFPRLWVWIAGAAYVVLMMISRTYLGAHWLSDTIGGALLGIGVAIVVWAPFAAKLDGERELAVQRRSAAHPPPPARESQSAPVEFDGETPK</sequence>
<proteinExistence type="predicted"/>
<keyword evidence="6 8" id="KW-0472">Membrane</keyword>
<dbReference type="AlphaFoldDB" id="A0A4R8UCU0"/>
<keyword evidence="11" id="KW-1185">Reference proteome</keyword>
<evidence type="ECO:0000256" key="6">
    <source>
        <dbReference type="ARBA" id="ARBA00023136"/>
    </source>
</evidence>
<dbReference type="GO" id="GO:0005886">
    <property type="term" value="C:plasma membrane"/>
    <property type="evidence" value="ECO:0007669"/>
    <property type="project" value="UniProtKB-SubCell"/>
</dbReference>
<name>A0A4R8UCU0_9MICO</name>
<dbReference type="PRINTS" id="PR01414">
    <property type="entry name" value="CCMBBIOGNSIS"/>
</dbReference>
<dbReference type="SMART" id="SM00014">
    <property type="entry name" value="acidPPc"/>
    <property type="match status" value="1"/>
</dbReference>
<accession>A0A4R8UCU0</accession>
<keyword evidence="5 8" id="KW-1133">Transmembrane helix</keyword>
<evidence type="ECO:0000256" key="1">
    <source>
        <dbReference type="ARBA" id="ARBA00004651"/>
    </source>
</evidence>
<dbReference type="Gene3D" id="1.20.144.10">
    <property type="entry name" value="Phosphatidic acid phosphatase type 2/haloperoxidase"/>
    <property type="match status" value="1"/>
</dbReference>
<feature type="transmembrane region" description="Helical" evidence="8">
    <location>
        <begin position="79"/>
        <end position="99"/>
    </location>
</feature>
<organism evidence="10 11">
    <name type="scientific">Cryobacterium tagatosivorans</name>
    <dbReference type="NCBI Taxonomy" id="1259199"/>
    <lineage>
        <taxon>Bacteria</taxon>
        <taxon>Bacillati</taxon>
        <taxon>Actinomycetota</taxon>
        <taxon>Actinomycetes</taxon>
        <taxon>Micrococcales</taxon>
        <taxon>Microbacteriaceae</taxon>
        <taxon>Cryobacterium</taxon>
    </lineage>
</organism>
<keyword evidence="2" id="KW-1003">Cell membrane</keyword>
<dbReference type="RefSeq" id="WP_134492628.1">
    <property type="nucleotide sequence ID" value="NZ_SOEZ01000075.1"/>
</dbReference>
<evidence type="ECO:0000256" key="3">
    <source>
        <dbReference type="ARBA" id="ARBA00022692"/>
    </source>
</evidence>
<comment type="caution">
    <text evidence="10">The sequence shown here is derived from an EMBL/GenBank/DDBJ whole genome shotgun (WGS) entry which is preliminary data.</text>
</comment>
<evidence type="ECO:0000256" key="2">
    <source>
        <dbReference type="ARBA" id="ARBA00022475"/>
    </source>
</evidence>
<keyword evidence="3 8" id="KW-0812">Transmembrane</keyword>
<evidence type="ECO:0000259" key="9">
    <source>
        <dbReference type="SMART" id="SM00014"/>
    </source>
</evidence>
<feature type="region of interest" description="Disordered" evidence="7">
    <location>
        <begin position="224"/>
        <end position="252"/>
    </location>
</feature>